<dbReference type="EMBL" id="CP007055">
    <property type="protein sequence ID" value="AHF99288.1"/>
    <property type="molecule type" value="Genomic_DNA"/>
</dbReference>
<dbReference type="PROSITE" id="PS51186">
    <property type="entry name" value="GNAT"/>
    <property type="match status" value="1"/>
</dbReference>
<organism evidence="4 5">
    <name type="scientific">Halostagnicola larsenii XH-48</name>
    <dbReference type="NCBI Taxonomy" id="797299"/>
    <lineage>
        <taxon>Archaea</taxon>
        <taxon>Methanobacteriati</taxon>
        <taxon>Methanobacteriota</taxon>
        <taxon>Stenosarchaea group</taxon>
        <taxon>Halobacteria</taxon>
        <taxon>Halobacteriales</taxon>
        <taxon>Natrialbaceae</taxon>
        <taxon>Halostagnicola</taxon>
    </lineage>
</organism>
<dbReference type="CDD" id="cd04301">
    <property type="entry name" value="NAT_SF"/>
    <property type="match status" value="1"/>
</dbReference>
<reference evidence="4 5" key="1">
    <citation type="submission" date="2014-01" db="EMBL/GenBank/DDBJ databases">
        <authorList>
            <consortium name="DOE Joint Genome Institute"/>
            <person name="Anderson I."/>
            <person name="Huntemann M."/>
            <person name="Han J."/>
            <person name="Chen A."/>
            <person name="Kyrpides N."/>
            <person name="Mavromatis K."/>
            <person name="Markowitz V."/>
            <person name="Palaniappan K."/>
            <person name="Ivanova N."/>
            <person name="Schaumberg A."/>
            <person name="Pati A."/>
            <person name="Liolios K."/>
            <person name="Nordberg H.P."/>
            <person name="Cantor M.N."/>
            <person name="Hua S.X."/>
            <person name="Woyke T."/>
        </authorList>
    </citation>
    <scope>NUCLEOTIDE SEQUENCE [LARGE SCALE GENOMIC DNA]</scope>
    <source>
        <strain evidence="4 5">XH-48</strain>
    </source>
</reference>
<dbReference type="InterPro" id="IPR050832">
    <property type="entry name" value="Bact_Acetyltransf"/>
</dbReference>
<protein>
    <submittedName>
        <fullName evidence="4">Sporulation protein</fullName>
    </submittedName>
</protein>
<evidence type="ECO:0000256" key="1">
    <source>
        <dbReference type="ARBA" id="ARBA00022679"/>
    </source>
</evidence>
<dbReference type="SUPFAM" id="SSF55729">
    <property type="entry name" value="Acyl-CoA N-acyltransferases (Nat)"/>
    <property type="match status" value="1"/>
</dbReference>
<evidence type="ECO:0000256" key="2">
    <source>
        <dbReference type="ARBA" id="ARBA00023315"/>
    </source>
</evidence>
<dbReference type="Proteomes" id="UP000019024">
    <property type="component" value="Chromosome"/>
</dbReference>
<keyword evidence="1" id="KW-0808">Transferase</keyword>
<dbReference type="Gene3D" id="3.40.630.30">
    <property type="match status" value="1"/>
</dbReference>
<dbReference type="InterPro" id="IPR000182">
    <property type="entry name" value="GNAT_dom"/>
</dbReference>
<dbReference type="AlphaFoldDB" id="W0JL46"/>
<proteinExistence type="predicted"/>
<keyword evidence="5" id="KW-1185">Reference proteome</keyword>
<dbReference type="OrthoDB" id="38613at2157"/>
<gene>
    <name evidence="4" type="ORF">HALLA_10885</name>
</gene>
<keyword evidence="2" id="KW-0012">Acyltransferase</keyword>
<dbReference type="RefSeq" id="WP_049952496.1">
    <property type="nucleotide sequence ID" value="NZ_CP007055.1"/>
</dbReference>
<evidence type="ECO:0000259" key="3">
    <source>
        <dbReference type="PROSITE" id="PS51186"/>
    </source>
</evidence>
<dbReference type="PANTHER" id="PTHR43877:SF2">
    <property type="entry name" value="AMINOALKYLPHOSPHONATE N-ACETYLTRANSFERASE-RELATED"/>
    <property type="match status" value="1"/>
</dbReference>
<evidence type="ECO:0000313" key="4">
    <source>
        <dbReference type="EMBL" id="AHF99288.1"/>
    </source>
</evidence>
<name>W0JL46_9EURY</name>
<accession>W0JL46</accession>
<dbReference type="GeneID" id="25144967"/>
<dbReference type="PANTHER" id="PTHR43877">
    <property type="entry name" value="AMINOALKYLPHOSPHONATE N-ACETYLTRANSFERASE-RELATED-RELATED"/>
    <property type="match status" value="1"/>
</dbReference>
<dbReference type="GO" id="GO:0016747">
    <property type="term" value="F:acyltransferase activity, transferring groups other than amino-acyl groups"/>
    <property type="evidence" value="ECO:0007669"/>
    <property type="project" value="InterPro"/>
</dbReference>
<dbReference type="PATRIC" id="fig|797299.3.peg.1209"/>
<feature type="domain" description="N-acetyltransferase" evidence="3">
    <location>
        <begin position="6"/>
        <end position="162"/>
    </location>
</feature>
<dbReference type="STRING" id="797299.HALLA_10885"/>
<dbReference type="eggNOG" id="arCOG00826">
    <property type="taxonomic scope" value="Archaea"/>
</dbReference>
<dbReference type="InterPro" id="IPR016181">
    <property type="entry name" value="Acyl_CoA_acyltransferase"/>
</dbReference>
<evidence type="ECO:0000313" key="5">
    <source>
        <dbReference type="Proteomes" id="UP000019024"/>
    </source>
</evidence>
<dbReference type="KEGG" id="hlr:HALLA_10885"/>
<sequence length="169" mass="18822">MTPSEPVVEPATAADLDSIVTHWVELAHGQREYGSYILPEQNREAMREIFGAHSFDGRLLVARVDGTVAGFASFSVEQGSLSLSSTRGFLSNLYVLPAYRRQGIGTALLRAVEDALVERGADDLILETMAENEPARRFYRRAGYEPFRVAMERSLSDRKENDTHSKGEE</sequence>
<dbReference type="HOGENOM" id="CLU_105299_0_0_2"/>
<dbReference type="Pfam" id="PF00583">
    <property type="entry name" value="Acetyltransf_1"/>
    <property type="match status" value="1"/>
</dbReference>